<evidence type="ECO:0000256" key="1">
    <source>
        <dbReference type="ARBA" id="ARBA00001974"/>
    </source>
</evidence>
<evidence type="ECO:0000313" key="6">
    <source>
        <dbReference type="EMBL" id="TCQ03257.1"/>
    </source>
</evidence>
<feature type="domain" description="FAD-dependent oxidoreductase 2 FAD-binding" evidence="5">
    <location>
        <begin position="8"/>
        <end position="134"/>
    </location>
</feature>
<keyword evidence="3" id="KW-0274">FAD</keyword>
<evidence type="ECO:0000313" key="7">
    <source>
        <dbReference type="Proteomes" id="UP000295504"/>
    </source>
</evidence>
<dbReference type="InterPro" id="IPR003953">
    <property type="entry name" value="FAD-dep_OxRdtase_2_FAD-bd"/>
</dbReference>
<dbReference type="PANTHER" id="PTHR43400:SF7">
    <property type="entry name" value="FAD-DEPENDENT OXIDOREDUCTASE 2 FAD BINDING DOMAIN-CONTAINING PROTEIN"/>
    <property type="match status" value="1"/>
</dbReference>
<evidence type="ECO:0000256" key="3">
    <source>
        <dbReference type="ARBA" id="ARBA00022827"/>
    </source>
</evidence>
<keyword evidence="2" id="KW-0285">Flavoprotein</keyword>
<dbReference type="AlphaFoldDB" id="A0A4R2TL92"/>
<comment type="cofactor">
    <cofactor evidence="1">
        <name>FAD</name>
        <dbReference type="ChEBI" id="CHEBI:57692"/>
    </cofactor>
</comment>
<comment type="caution">
    <text evidence="6">The sequence shown here is derived from an EMBL/GenBank/DDBJ whole genome shotgun (WGS) entry which is preliminary data.</text>
</comment>
<keyword evidence="4" id="KW-0560">Oxidoreductase</keyword>
<dbReference type="RefSeq" id="WP_213050262.1">
    <property type="nucleotide sequence ID" value="NZ_CP058648.1"/>
</dbReference>
<keyword evidence="7" id="KW-1185">Reference proteome</keyword>
<evidence type="ECO:0000256" key="4">
    <source>
        <dbReference type="ARBA" id="ARBA00023002"/>
    </source>
</evidence>
<dbReference type="InterPro" id="IPR036188">
    <property type="entry name" value="FAD/NAD-bd_sf"/>
</dbReference>
<dbReference type="SUPFAM" id="SSF51905">
    <property type="entry name" value="FAD/NAD(P)-binding domain"/>
    <property type="match status" value="1"/>
</dbReference>
<dbReference type="Pfam" id="PF00890">
    <property type="entry name" value="FAD_binding_2"/>
    <property type="match status" value="1"/>
</dbReference>
<sequence length="141" mass="14961">MLDGNWIAPKVELVREFATNALDAFAWMEEVDLQATYGTNAKYGGNVGTGTVLGAMWPRTHSFMTGAERISQLAKVAIENGVTIYTETRGTELIVSQSARVVGAKAVQADGTQITINATKGVVLATGGYSANVAMVKSFDK</sequence>
<reference evidence="6 7" key="1">
    <citation type="submission" date="2019-03" db="EMBL/GenBank/DDBJ databases">
        <title>Genomic Encyclopedia of Type Strains, Phase IV (KMG-IV): sequencing the most valuable type-strain genomes for metagenomic binning, comparative biology and taxonomic classification.</title>
        <authorList>
            <person name="Goeker M."/>
        </authorList>
    </citation>
    <scope>NUCLEOTIDE SEQUENCE [LARGE SCALE GENOMIC DNA]</scope>
    <source>
        <strain evidence="6 7">DSM 100013</strain>
    </source>
</reference>
<dbReference type="GO" id="GO:0016491">
    <property type="term" value="F:oxidoreductase activity"/>
    <property type="evidence" value="ECO:0007669"/>
    <property type="project" value="UniProtKB-KW"/>
</dbReference>
<dbReference type="Gene3D" id="3.50.50.60">
    <property type="entry name" value="FAD/NAD(P)-binding domain"/>
    <property type="match status" value="1"/>
</dbReference>
<evidence type="ECO:0000259" key="5">
    <source>
        <dbReference type="Pfam" id="PF00890"/>
    </source>
</evidence>
<dbReference type="EMBL" id="SLYC01000010">
    <property type="protein sequence ID" value="TCQ03257.1"/>
    <property type="molecule type" value="Genomic_DNA"/>
</dbReference>
<dbReference type="Proteomes" id="UP000295504">
    <property type="component" value="Unassembled WGS sequence"/>
</dbReference>
<dbReference type="InterPro" id="IPR050315">
    <property type="entry name" value="FAD-oxidoreductase_2"/>
</dbReference>
<accession>A0A4R2TL92</accession>
<evidence type="ECO:0000256" key="2">
    <source>
        <dbReference type="ARBA" id="ARBA00022630"/>
    </source>
</evidence>
<organism evidence="6 7">
    <name type="scientific">Serpentinicella alkaliphila</name>
    <dbReference type="NCBI Taxonomy" id="1734049"/>
    <lineage>
        <taxon>Bacteria</taxon>
        <taxon>Bacillati</taxon>
        <taxon>Bacillota</taxon>
        <taxon>Clostridia</taxon>
        <taxon>Peptostreptococcales</taxon>
        <taxon>Natronincolaceae</taxon>
        <taxon>Serpentinicella</taxon>
    </lineage>
</organism>
<dbReference type="PANTHER" id="PTHR43400">
    <property type="entry name" value="FUMARATE REDUCTASE"/>
    <property type="match status" value="1"/>
</dbReference>
<protein>
    <submittedName>
        <fullName evidence="6">FAD binding domain-containing protein</fullName>
    </submittedName>
</protein>
<gene>
    <name evidence="6" type="ORF">EDD79_101045</name>
</gene>
<name>A0A4R2TL92_9FIRM</name>
<proteinExistence type="predicted"/>